<dbReference type="Pfam" id="PF01381">
    <property type="entry name" value="HTH_3"/>
    <property type="match status" value="1"/>
</dbReference>
<dbReference type="CDD" id="cd00093">
    <property type="entry name" value="HTH_XRE"/>
    <property type="match status" value="1"/>
</dbReference>
<dbReference type="OrthoDB" id="9154356at2"/>
<dbReference type="Proteomes" id="UP000182284">
    <property type="component" value="Unassembled WGS sequence"/>
</dbReference>
<organism evidence="2 3">
    <name type="scientific">Celeribacter baekdonensis</name>
    <dbReference type="NCBI Taxonomy" id="875171"/>
    <lineage>
        <taxon>Bacteria</taxon>
        <taxon>Pseudomonadati</taxon>
        <taxon>Pseudomonadota</taxon>
        <taxon>Alphaproteobacteria</taxon>
        <taxon>Rhodobacterales</taxon>
        <taxon>Roseobacteraceae</taxon>
        <taxon>Celeribacter</taxon>
    </lineage>
</organism>
<dbReference type="InterPro" id="IPR010982">
    <property type="entry name" value="Lambda_DNA-bd_dom_sf"/>
</dbReference>
<dbReference type="GO" id="GO:0003677">
    <property type="term" value="F:DNA binding"/>
    <property type="evidence" value="ECO:0007669"/>
    <property type="project" value="InterPro"/>
</dbReference>
<dbReference type="RefSeq" id="WP_074641689.1">
    <property type="nucleotide sequence ID" value="NZ_FNBL01000002.1"/>
</dbReference>
<reference evidence="2 3" key="1">
    <citation type="submission" date="2016-10" db="EMBL/GenBank/DDBJ databases">
        <authorList>
            <person name="de Groot N.N."/>
        </authorList>
    </citation>
    <scope>NUCLEOTIDE SEQUENCE [LARGE SCALE GENOMIC DNA]</scope>
    <source>
        <strain evidence="2 3">DSM 27375</strain>
    </source>
</reference>
<dbReference type="SUPFAM" id="SSF47413">
    <property type="entry name" value="lambda repressor-like DNA-binding domains"/>
    <property type="match status" value="1"/>
</dbReference>
<gene>
    <name evidence="2" type="ORF">SAMN04488117_10281</name>
</gene>
<feature type="domain" description="HTH cro/C1-type" evidence="1">
    <location>
        <begin position="15"/>
        <end position="69"/>
    </location>
</feature>
<dbReference type="AlphaFoldDB" id="A0A1G7HUQ0"/>
<dbReference type="EMBL" id="FNBL01000002">
    <property type="protein sequence ID" value="SDF04063.1"/>
    <property type="molecule type" value="Genomic_DNA"/>
</dbReference>
<evidence type="ECO:0000313" key="3">
    <source>
        <dbReference type="Proteomes" id="UP000182284"/>
    </source>
</evidence>
<dbReference type="InterPro" id="IPR001387">
    <property type="entry name" value="Cro/C1-type_HTH"/>
</dbReference>
<evidence type="ECO:0000313" key="2">
    <source>
        <dbReference type="EMBL" id="SDF04063.1"/>
    </source>
</evidence>
<protein>
    <submittedName>
        <fullName evidence="2">HTH-type transcriptional regulator / antitoxin HipB</fullName>
    </submittedName>
</protein>
<sequence>MDLSARTAEQLGEAIRRARKARGWTQGDISARTNLRVATISSLENGDAGTKLATLLAVMAALGLEFRLAPRGGSVEIEDIF</sequence>
<dbReference type="Gene3D" id="1.10.260.40">
    <property type="entry name" value="lambda repressor-like DNA-binding domains"/>
    <property type="match status" value="1"/>
</dbReference>
<evidence type="ECO:0000259" key="1">
    <source>
        <dbReference type="PROSITE" id="PS50943"/>
    </source>
</evidence>
<proteinExistence type="predicted"/>
<name>A0A1G7HUQ0_9RHOB</name>
<accession>A0A1G7HUQ0</accession>
<dbReference type="SMART" id="SM00530">
    <property type="entry name" value="HTH_XRE"/>
    <property type="match status" value="1"/>
</dbReference>
<dbReference type="PROSITE" id="PS50943">
    <property type="entry name" value="HTH_CROC1"/>
    <property type="match status" value="1"/>
</dbReference>